<feature type="transmembrane region" description="Helical" evidence="2">
    <location>
        <begin position="99"/>
        <end position="126"/>
    </location>
</feature>
<keyword evidence="5" id="KW-1185">Reference proteome</keyword>
<keyword evidence="2" id="KW-0472">Membrane</keyword>
<evidence type="ECO:0000256" key="1">
    <source>
        <dbReference type="SAM" id="MobiDB-lite"/>
    </source>
</evidence>
<proteinExistence type="predicted"/>
<feature type="transmembrane region" description="Helical" evidence="2">
    <location>
        <begin position="138"/>
        <end position="159"/>
    </location>
</feature>
<evidence type="ECO:0000259" key="3">
    <source>
        <dbReference type="Pfam" id="PF07331"/>
    </source>
</evidence>
<keyword evidence="2" id="KW-0812">Transmembrane</keyword>
<sequence>MSGRTEGGNTARDLQSAVQTRKTGEEAMSDRILGGTCLVLALLYIYFATQVRVGFISDPMGPKAFPIFIGVVLALGSIYTLLRPDPEPVWPKLGRFGEIVFAVVVMIAYTYALPELGFIISTTFAAGFLSWRLGARPLAAAIAGVGISLGIFVVFRLILKLSLAIGPWGF</sequence>
<gene>
    <name evidence="4" type="ORF">NTH_04308</name>
</gene>
<keyword evidence="2" id="KW-1133">Transmembrane helix</keyword>
<organism evidence="4 5">
    <name type="scientific">Nitratireductor thuwali</name>
    <dbReference type="NCBI Taxonomy" id="2267699"/>
    <lineage>
        <taxon>Bacteria</taxon>
        <taxon>Pseudomonadati</taxon>
        <taxon>Pseudomonadota</taxon>
        <taxon>Alphaproteobacteria</taxon>
        <taxon>Hyphomicrobiales</taxon>
        <taxon>Phyllobacteriaceae</taxon>
        <taxon>Nitratireductor</taxon>
    </lineage>
</organism>
<evidence type="ECO:0000256" key="2">
    <source>
        <dbReference type="SAM" id="Phobius"/>
    </source>
</evidence>
<name>A0ABY5MR65_9HYPH</name>
<feature type="transmembrane region" description="Helical" evidence="2">
    <location>
        <begin position="61"/>
        <end position="79"/>
    </location>
</feature>
<evidence type="ECO:0000313" key="4">
    <source>
        <dbReference type="EMBL" id="UUP19794.1"/>
    </source>
</evidence>
<geneLocation type="plasmid" evidence="4 5">
    <name>p1536_1</name>
</geneLocation>
<accession>A0ABY5MR65</accession>
<dbReference type="EMBL" id="CP030942">
    <property type="protein sequence ID" value="UUP19794.1"/>
    <property type="molecule type" value="Genomic_DNA"/>
</dbReference>
<keyword evidence="4" id="KW-0614">Plasmid</keyword>
<dbReference type="Proteomes" id="UP001342418">
    <property type="component" value="Plasmid p1536_1"/>
</dbReference>
<feature type="transmembrane region" description="Helical" evidence="2">
    <location>
        <begin position="32"/>
        <end position="49"/>
    </location>
</feature>
<evidence type="ECO:0000313" key="5">
    <source>
        <dbReference type="Proteomes" id="UP001342418"/>
    </source>
</evidence>
<feature type="region of interest" description="Disordered" evidence="1">
    <location>
        <begin position="1"/>
        <end position="20"/>
    </location>
</feature>
<reference evidence="4 5" key="1">
    <citation type="submission" date="2018-07" db="EMBL/GenBank/DDBJ databases">
        <title>Genome sequence of Nitratireductor thuwali#1536.</title>
        <authorList>
            <person name="Michoud G."/>
            <person name="Merlino G."/>
            <person name="Sefrji F.O."/>
            <person name="Daffonchio D."/>
        </authorList>
    </citation>
    <scope>NUCLEOTIDE SEQUENCE [LARGE SCALE GENOMIC DNA]</scope>
    <source>
        <strain evidence="4 5">Nit1536</strain>
        <plasmid evidence="4 5">p1536_1</plasmid>
    </source>
</reference>
<feature type="domain" description="DUF1468" evidence="3">
    <location>
        <begin position="32"/>
        <end position="163"/>
    </location>
</feature>
<dbReference type="Pfam" id="PF07331">
    <property type="entry name" value="TctB"/>
    <property type="match status" value="1"/>
</dbReference>
<protein>
    <recommendedName>
        <fullName evidence="3">DUF1468 domain-containing protein</fullName>
    </recommendedName>
</protein>
<dbReference type="InterPro" id="IPR009936">
    <property type="entry name" value="DUF1468"/>
</dbReference>